<evidence type="ECO:0000256" key="10">
    <source>
        <dbReference type="ARBA" id="ARBA00023264"/>
    </source>
</evidence>
<evidence type="ECO:0000256" key="6">
    <source>
        <dbReference type="ARBA" id="ARBA00022989"/>
    </source>
</evidence>
<dbReference type="PROSITE" id="PS00379">
    <property type="entry name" value="CDP_ALCOHOL_P_TRANSF"/>
    <property type="match status" value="1"/>
</dbReference>
<keyword evidence="3" id="KW-0444">Lipid biosynthesis</keyword>
<feature type="transmembrane region" description="Helical" evidence="13">
    <location>
        <begin position="24"/>
        <end position="46"/>
    </location>
</feature>
<sequence length="218" mass="23808">MTDPRNAAERPRIWRRGDGPVSPWAVPNLITMVRILFVPAFVWVMLADAGEHGPLRWVALALFVVGISSDAVDGHLARSRNLISDLGKLLDPIADKALTGAALILLSVLAELPWWVTMLILVRELGITVWRLIEARRIVLPAGRGGKLKTVLQAIAISLAIAPFPALLGEWMHWVNGAFMTAAFVLTIWSGIDYLVRAYWPKKHDGDAPSATAAGEQA</sequence>
<evidence type="ECO:0000256" key="11">
    <source>
        <dbReference type="NCBIfam" id="TIGR00560"/>
    </source>
</evidence>
<keyword evidence="6 13" id="KW-1133">Transmembrane helix</keyword>
<dbReference type="InterPro" id="IPR048254">
    <property type="entry name" value="CDP_ALCOHOL_P_TRANSF_CS"/>
</dbReference>
<keyword evidence="4 12" id="KW-0808">Transferase</keyword>
<dbReference type="NCBIfam" id="TIGR00560">
    <property type="entry name" value="pgsA"/>
    <property type="match status" value="1"/>
</dbReference>
<accession>A0ABY4MY02</accession>
<evidence type="ECO:0000256" key="1">
    <source>
        <dbReference type="ARBA" id="ARBA00004141"/>
    </source>
</evidence>
<evidence type="ECO:0000256" key="7">
    <source>
        <dbReference type="ARBA" id="ARBA00023098"/>
    </source>
</evidence>
<dbReference type="Gene3D" id="1.20.120.1760">
    <property type="match status" value="1"/>
</dbReference>
<keyword evidence="9" id="KW-0594">Phospholipid biosynthesis</keyword>
<dbReference type="PANTHER" id="PTHR14269:SF52">
    <property type="entry name" value="PHOSPHATIDYLGLYCEROPHOSPHATE SYNTHASE-RELATED"/>
    <property type="match status" value="1"/>
</dbReference>
<dbReference type="GO" id="GO:0008444">
    <property type="term" value="F:CDP-diacylglycerol-glycerol-3-phosphate 3-phosphatidyltransferase activity"/>
    <property type="evidence" value="ECO:0007669"/>
    <property type="project" value="UniProtKB-EC"/>
</dbReference>
<name>A0ABY4MY02_9MICO</name>
<feature type="transmembrane region" description="Helical" evidence="13">
    <location>
        <begin position="174"/>
        <end position="196"/>
    </location>
</feature>
<evidence type="ECO:0000256" key="13">
    <source>
        <dbReference type="SAM" id="Phobius"/>
    </source>
</evidence>
<dbReference type="EMBL" id="CP097160">
    <property type="protein sequence ID" value="UQN14077.1"/>
    <property type="molecule type" value="Genomic_DNA"/>
</dbReference>
<evidence type="ECO:0000256" key="5">
    <source>
        <dbReference type="ARBA" id="ARBA00022692"/>
    </source>
</evidence>
<evidence type="ECO:0000256" key="12">
    <source>
        <dbReference type="RuleBase" id="RU003750"/>
    </source>
</evidence>
<evidence type="ECO:0000256" key="2">
    <source>
        <dbReference type="ARBA" id="ARBA00010441"/>
    </source>
</evidence>
<feature type="transmembrane region" description="Helical" evidence="13">
    <location>
        <begin position="150"/>
        <end position="168"/>
    </location>
</feature>
<gene>
    <name evidence="14" type="primary">pgsA</name>
    <name evidence="14" type="ORF">M3M28_08410</name>
</gene>
<dbReference type="EC" id="2.7.8.5" evidence="11"/>
<comment type="subcellular location">
    <subcellularLocation>
        <location evidence="1">Membrane</location>
        <topology evidence="1">Multi-pass membrane protein</topology>
    </subcellularLocation>
</comment>
<evidence type="ECO:0000256" key="4">
    <source>
        <dbReference type="ARBA" id="ARBA00022679"/>
    </source>
</evidence>
<evidence type="ECO:0000256" key="3">
    <source>
        <dbReference type="ARBA" id="ARBA00022516"/>
    </source>
</evidence>
<evidence type="ECO:0000256" key="8">
    <source>
        <dbReference type="ARBA" id="ARBA00023136"/>
    </source>
</evidence>
<keyword evidence="5 13" id="KW-0812">Transmembrane</keyword>
<dbReference type="PIRSF" id="PIRSF000847">
    <property type="entry name" value="Phos_ph_gly_syn"/>
    <property type="match status" value="1"/>
</dbReference>
<feature type="transmembrane region" description="Helical" evidence="13">
    <location>
        <begin position="97"/>
        <end position="122"/>
    </location>
</feature>
<dbReference type="Pfam" id="PF01066">
    <property type="entry name" value="CDP-OH_P_transf"/>
    <property type="match status" value="1"/>
</dbReference>
<proteinExistence type="inferred from homology"/>
<dbReference type="InterPro" id="IPR000462">
    <property type="entry name" value="CDP-OH_P_trans"/>
</dbReference>
<dbReference type="InterPro" id="IPR043130">
    <property type="entry name" value="CDP-OH_PTrfase_TM_dom"/>
</dbReference>
<keyword evidence="7" id="KW-0443">Lipid metabolism</keyword>
<comment type="similarity">
    <text evidence="2 12">Belongs to the CDP-alcohol phosphatidyltransferase class-I family.</text>
</comment>
<keyword evidence="8 13" id="KW-0472">Membrane</keyword>
<dbReference type="InterPro" id="IPR050324">
    <property type="entry name" value="CDP-alcohol_PTase-I"/>
</dbReference>
<protein>
    <recommendedName>
        <fullName evidence="11">CDP-diacylglycerol--glycerol-3-phosphate 3-phosphatidyltransferase</fullName>
        <ecNumber evidence="11">2.7.8.5</ecNumber>
    </recommendedName>
</protein>
<dbReference type="InterPro" id="IPR004570">
    <property type="entry name" value="Phosphatidylglycerol_P_synth"/>
</dbReference>
<reference evidence="14" key="1">
    <citation type="submission" date="2022-05" db="EMBL/GenBank/DDBJ databases">
        <title>Complete genome sequence of toluene-degrading Gulosibacter sediminis strain ACHW.36C.</title>
        <authorList>
            <person name="Wai A.C."/>
            <person name="Lai G.K."/>
            <person name="Griffin S.D."/>
            <person name="Leung F.C."/>
        </authorList>
    </citation>
    <scope>NUCLEOTIDE SEQUENCE [LARGE SCALE GENOMIC DNA]</scope>
    <source>
        <strain evidence="14">ACHW.36C</strain>
    </source>
</reference>
<evidence type="ECO:0000313" key="14">
    <source>
        <dbReference type="EMBL" id="UQN14077.1"/>
    </source>
</evidence>
<keyword evidence="10" id="KW-1208">Phospholipid metabolism</keyword>
<dbReference type="PANTHER" id="PTHR14269">
    <property type="entry name" value="CDP-DIACYLGLYCEROL--GLYCEROL-3-PHOSPHATE 3-PHOSPHATIDYLTRANSFERASE-RELATED"/>
    <property type="match status" value="1"/>
</dbReference>
<organism evidence="14">
    <name type="scientific">Gulosibacter sediminis</name>
    <dbReference type="NCBI Taxonomy" id="1729695"/>
    <lineage>
        <taxon>Bacteria</taxon>
        <taxon>Bacillati</taxon>
        <taxon>Actinomycetota</taxon>
        <taxon>Actinomycetes</taxon>
        <taxon>Micrococcales</taxon>
        <taxon>Microbacteriaceae</taxon>
        <taxon>Gulosibacter</taxon>
    </lineage>
</organism>
<evidence type="ECO:0000256" key="9">
    <source>
        <dbReference type="ARBA" id="ARBA00023209"/>
    </source>
</evidence>